<reference evidence="2 3" key="1">
    <citation type="submission" date="2018-09" db="EMBL/GenBank/DDBJ databases">
        <title>Genomic Encyclopedia of Archaeal and Bacterial Type Strains, Phase II (KMG-II): from individual species to whole genera.</title>
        <authorList>
            <person name="Goeker M."/>
        </authorList>
    </citation>
    <scope>NUCLEOTIDE SEQUENCE [LARGE SCALE GENOMIC DNA]</scope>
    <source>
        <strain evidence="2 3">DSM 11458</strain>
    </source>
</reference>
<dbReference type="STRING" id="1443111.Z949_2443"/>
<accession>A0A420DP34</accession>
<feature type="region of interest" description="Disordered" evidence="1">
    <location>
        <begin position="26"/>
        <end position="89"/>
    </location>
</feature>
<name>A0A420DP34_9RHOB</name>
<dbReference type="Proteomes" id="UP000284407">
    <property type="component" value="Unassembled WGS sequence"/>
</dbReference>
<proteinExistence type="predicted"/>
<organism evidence="2 3">
    <name type="scientific">Sulfitobacter guttiformis</name>
    <dbReference type="NCBI Taxonomy" id="74349"/>
    <lineage>
        <taxon>Bacteria</taxon>
        <taxon>Pseudomonadati</taxon>
        <taxon>Pseudomonadota</taxon>
        <taxon>Alphaproteobacteria</taxon>
        <taxon>Rhodobacterales</taxon>
        <taxon>Roseobacteraceae</taxon>
        <taxon>Sulfitobacter</taxon>
    </lineage>
</organism>
<feature type="region of interest" description="Disordered" evidence="1">
    <location>
        <begin position="202"/>
        <end position="232"/>
    </location>
</feature>
<evidence type="ECO:0000313" key="2">
    <source>
        <dbReference type="EMBL" id="RKE95928.1"/>
    </source>
</evidence>
<keyword evidence="3" id="KW-1185">Reference proteome</keyword>
<feature type="compositionally biased region" description="Basic and acidic residues" evidence="1">
    <location>
        <begin position="74"/>
        <end position="88"/>
    </location>
</feature>
<dbReference type="RefSeq" id="WP_025062882.1">
    <property type="nucleotide sequence ID" value="NZ_RAQK01000001.1"/>
</dbReference>
<protein>
    <submittedName>
        <fullName evidence="2">Uncharacterized protein</fullName>
    </submittedName>
</protein>
<evidence type="ECO:0000256" key="1">
    <source>
        <dbReference type="SAM" id="MobiDB-lite"/>
    </source>
</evidence>
<evidence type="ECO:0000313" key="3">
    <source>
        <dbReference type="Proteomes" id="UP000284407"/>
    </source>
</evidence>
<dbReference type="EMBL" id="RAQK01000001">
    <property type="protein sequence ID" value="RKE95928.1"/>
    <property type="molecule type" value="Genomic_DNA"/>
</dbReference>
<gene>
    <name evidence="2" type="ORF">C8N30_0474</name>
</gene>
<comment type="caution">
    <text evidence="2">The sequence shown here is derived from an EMBL/GenBank/DDBJ whole genome shotgun (WGS) entry which is preliminary data.</text>
</comment>
<dbReference type="AlphaFoldDB" id="A0A420DP34"/>
<feature type="compositionally biased region" description="Basic and acidic residues" evidence="1">
    <location>
        <begin position="46"/>
        <end position="59"/>
    </location>
</feature>
<dbReference type="OrthoDB" id="7875768at2"/>
<sequence length="395" mass="42450">MSKAVTNEEVEDVLSSIRRLVSEDKRPLAGLRSALAPQNDADEFEPDKQPERPVAEVDRLVLTPALRVAPSEPEPLHRPQAEEADRPLDLGSVARQTWGADDRAAVLPDDVSADKGHDSPMVLFPAARTANDTDTPDLAMDALDALVHDAIESEMKAVEKAHEDGDYTDEGFWEKDEDDAASAQAGGQDGNSLIETEVSTAGGDKWDLGEDGFDGQAPSSYHIDPAPEDQIDEAPFFDGAAESSHSEEIIEGARKSASVTPLVSKIAALGAAMGGTRQAWEPEAEDADEIIAGGTQPMAWEDDVELDARGEPLVSAPEEMAQGEMAHTPEAQDDAAATAGLSAEDQLMDEEALRDLVSEIVRAELQGALGERITRNVRKLVRREIHRALTAQELE</sequence>